<evidence type="ECO:0000259" key="3">
    <source>
        <dbReference type="PROSITE" id="PS50158"/>
    </source>
</evidence>
<sequence length="412" mass="45726">MSSVSEEVPLTHAETSTETQLTITSTEQHPPVLSSGTAHRNDGLPPPGTIPTNSVGTAPSLSANDMNPPEVQKFVVEHIVRSEAISSCFQPQLRLRSFSGKTPRPNNETDYDTWHSHIELLLNDPNILPLQITRKIVESLLPPAADVVKGLRPNSPPLAFLQLLDSAFGVVEDGEELFARFLNTFQNPGESASAYLHRLQVALNLVVKRGGVAPGEVDRHLLKQFCRGCWDSVLLSTLQLEQARSHPPSFAELLLMLRTEEDRQQAKASRMRKHIGATKRVQVQSQSACADPKEKPQVCPSAIEDLVKQIATLQSQLTSFMAEKKKDRKGTAQKPQSRTPDKTNAIMQAQIRTKQMNKPRPWYCFKCGEDGHISSTCTEAPNPALVAEKRKQLEKRLSEWEMQANPSSQLND</sequence>
<evidence type="ECO:0000256" key="1">
    <source>
        <dbReference type="PROSITE-ProRule" id="PRU00047"/>
    </source>
</evidence>
<feature type="compositionally biased region" description="Polar residues" evidence="2">
    <location>
        <begin position="50"/>
        <end position="65"/>
    </location>
</feature>
<dbReference type="PROSITE" id="PS50158">
    <property type="entry name" value="ZF_CCHC"/>
    <property type="match status" value="1"/>
</dbReference>
<keyword evidence="1" id="KW-0862">Zinc</keyword>
<reference evidence="4" key="2">
    <citation type="submission" date="2025-09" db="UniProtKB">
        <authorList>
            <consortium name="Ensembl"/>
        </authorList>
    </citation>
    <scope>IDENTIFICATION</scope>
</reference>
<feature type="domain" description="CCHC-type" evidence="3">
    <location>
        <begin position="364"/>
        <end position="379"/>
    </location>
</feature>
<dbReference type="Proteomes" id="UP001108240">
    <property type="component" value="Unplaced"/>
</dbReference>
<name>A0A9J7XGI9_CYPCA</name>
<dbReference type="PANTHER" id="PTHR23095">
    <property type="entry name" value="PARANEOPLASTIC ANTIGEN"/>
    <property type="match status" value="1"/>
</dbReference>
<accession>A0A9J7XGI9</accession>
<keyword evidence="1" id="KW-0479">Metal-binding</keyword>
<keyword evidence="1" id="KW-0863">Zinc-finger</keyword>
<feature type="compositionally biased region" description="Low complexity" evidence="2">
    <location>
        <begin position="14"/>
        <end position="28"/>
    </location>
</feature>
<dbReference type="Pfam" id="PF14893">
    <property type="entry name" value="PNMA"/>
    <property type="match status" value="1"/>
</dbReference>
<dbReference type="Pfam" id="PF00098">
    <property type="entry name" value="zf-CCHC"/>
    <property type="match status" value="1"/>
</dbReference>
<dbReference type="OMA" id="WDNTILT"/>
<evidence type="ECO:0000313" key="4">
    <source>
        <dbReference type="Ensembl" id="ENSCCRP00000106579.1"/>
    </source>
</evidence>
<reference evidence="4" key="1">
    <citation type="submission" date="2025-08" db="UniProtKB">
        <authorList>
            <consortium name="Ensembl"/>
        </authorList>
    </citation>
    <scope>IDENTIFICATION</scope>
</reference>
<dbReference type="GeneTree" id="ENSGT01030000234522"/>
<dbReference type="AlphaFoldDB" id="A0A9J7XGI9"/>
<evidence type="ECO:0000313" key="5">
    <source>
        <dbReference type="Proteomes" id="UP001108240"/>
    </source>
</evidence>
<dbReference type="Ensembl" id="ENSCCRT00000151386.1">
    <property type="protein sequence ID" value="ENSCCRP00000106579.1"/>
    <property type="gene ID" value="ENSCCRG00000063023.1"/>
</dbReference>
<dbReference type="InterPro" id="IPR026523">
    <property type="entry name" value="PNMA"/>
</dbReference>
<proteinExistence type="predicted"/>
<dbReference type="GO" id="GO:0003676">
    <property type="term" value="F:nucleic acid binding"/>
    <property type="evidence" value="ECO:0007669"/>
    <property type="project" value="InterPro"/>
</dbReference>
<feature type="region of interest" description="Disordered" evidence="2">
    <location>
        <begin position="1"/>
        <end position="66"/>
    </location>
</feature>
<dbReference type="InterPro" id="IPR001878">
    <property type="entry name" value="Znf_CCHC"/>
</dbReference>
<dbReference type="PANTHER" id="PTHR23095:SF53">
    <property type="entry name" value="ZINC FINGER CCHC DOMAIN-CONTAINING PROTEIN 12-LIKE"/>
    <property type="match status" value="1"/>
</dbReference>
<dbReference type="SMART" id="SM00343">
    <property type="entry name" value="ZnF_C2HC"/>
    <property type="match status" value="1"/>
</dbReference>
<keyword evidence="5" id="KW-1185">Reference proteome</keyword>
<dbReference type="InterPro" id="IPR048270">
    <property type="entry name" value="PNMA_C"/>
</dbReference>
<feature type="region of interest" description="Disordered" evidence="2">
    <location>
        <begin position="322"/>
        <end position="343"/>
    </location>
</feature>
<protein>
    <recommendedName>
        <fullName evidence="3">CCHC-type domain-containing protein</fullName>
    </recommendedName>
</protein>
<evidence type="ECO:0000256" key="2">
    <source>
        <dbReference type="SAM" id="MobiDB-lite"/>
    </source>
</evidence>
<dbReference type="GO" id="GO:0008270">
    <property type="term" value="F:zinc ion binding"/>
    <property type="evidence" value="ECO:0007669"/>
    <property type="project" value="UniProtKB-KW"/>
</dbReference>
<organism evidence="4 5">
    <name type="scientific">Cyprinus carpio carpio</name>
    <dbReference type="NCBI Taxonomy" id="630221"/>
    <lineage>
        <taxon>Eukaryota</taxon>
        <taxon>Metazoa</taxon>
        <taxon>Chordata</taxon>
        <taxon>Craniata</taxon>
        <taxon>Vertebrata</taxon>
        <taxon>Euteleostomi</taxon>
        <taxon>Actinopterygii</taxon>
        <taxon>Neopterygii</taxon>
        <taxon>Teleostei</taxon>
        <taxon>Ostariophysi</taxon>
        <taxon>Cypriniformes</taxon>
        <taxon>Cyprinidae</taxon>
        <taxon>Cyprininae</taxon>
        <taxon>Cyprinus</taxon>
    </lineage>
</organism>